<evidence type="ECO:0000313" key="8">
    <source>
        <dbReference type="EMBL" id="JAT40428.1"/>
    </source>
</evidence>
<gene>
    <name evidence="8" type="primary">tmem45b_6</name>
    <name evidence="8" type="ORF">g.35877</name>
</gene>
<name>A0A1D1XDE3_9ARAE</name>
<feature type="transmembrane region" description="Helical" evidence="7">
    <location>
        <begin position="141"/>
        <end position="159"/>
    </location>
</feature>
<dbReference type="InterPro" id="IPR006904">
    <property type="entry name" value="DUF716"/>
</dbReference>
<dbReference type="GO" id="GO:0016020">
    <property type="term" value="C:membrane"/>
    <property type="evidence" value="ECO:0007669"/>
    <property type="project" value="UniProtKB-SubCell"/>
</dbReference>
<dbReference type="EMBL" id="GDJX01027508">
    <property type="protein sequence ID" value="JAT40428.1"/>
    <property type="molecule type" value="Transcribed_RNA"/>
</dbReference>
<dbReference type="PANTHER" id="PTHR46285:SF7">
    <property type="entry name" value="OS06G0238900 PROTEIN"/>
    <property type="match status" value="1"/>
</dbReference>
<evidence type="ECO:0000256" key="2">
    <source>
        <dbReference type="ARBA" id="ARBA00006948"/>
    </source>
</evidence>
<comment type="subcellular location">
    <subcellularLocation>
        <location evidence="1">Membrane</location>
        <topology evidence="1">Multi-pass membrane protein</topology>
    </subcellularLocation>
</comment>
<dbReference type="PANTHER" id="PTHR46285">
    <property type="entry name" value="PROTEINASE INHIBITOR I4, SERPIN (DUF716)-RELATED"/>
    <property type="match status" value="1"/>
</dbReference>
<comment type="similarity">
    <text evidence="2">Belongs to the TMEM45 family.</text>
</comment>
<dbReference type="AlphaFoldDB" id="A0A1D1XDE3"/>
<feature type="transmembrane region" description="Helical" evidence="7">
    <location>
        <begin position="213"/>
        <end position="233"/>
    </location>
</feature>
<reference evidence="8" key="1">
    <citation type="submission" date="2015-07" db="EMBL/GenBank/DDBJ databases">
        <title>Transcriptome Assembly of Anthurium amnicola.</title>
        <authorList>
            <person name="Suzuki J."/>
        </authorList>
    </citation>
    <scope>NUCLEOTIDE SEQUENCE</scope>
</reference>
<evidence type="ECO:0000256" key="7">
    <source>
        <dbReference type="SAM" id="Phobius"/>
    </source>
</evidence>
<organism evidence="8">
    <name type="scientific">Anthurium amnicola</name>
    <dbReference type="NCBI Taxonomy" id="1678845"/>
    <lineage>
        <taxon>Eukaryota</taxon>
        <taxon>Viridiplantae</taxon>
        <taxon>Streptophyta</taxon>
        <taxon>Embryophyta</taxon>
        <taxon>Tracheophyta</taxon>
        <taxon>Spermatophyta</taxon>
        <taxon>Magnoliopsida</taxon>
        <taxon>Liliopsida</taxon>
        <taxon>Araceae</taxon>
        <taxon>Pothoideae</taxon>
        <taxon>Potheae</taxon>
        <taxon>Anthurium</taxon>
    </lineage>
</organism>
<evidence type="ECO:0000256" key="6">
    <source>
        <dbReference type="SAM" id="MobiDB-lite"/>
    </source>
</evidence>
<feature type="transmembrane region" description="Helical" evidence="7">
    <location>
        <begin position="101"/>
        <end position="121"/>
    </location>
</feature>
<proteinExistence type="inferred from homology"/>
<evidence type="ECO:0000256" key="4">
    <source>
        <dbReference type="ARBA" id="ARBA00022989"/>
    </source>
</evidence>
<feature type="transmembrane region" description="Helical" evidence="7">
    <location>
        <begin position="70"/>
        <end position="89"/>
    </location>
</feature>
<feature type="compositionally biased region" description="Acidic residues" evidence="6">
    <location>
        <begin position="314"/>
        <end position="323"/>
    </location>
</feature>
<keyword evidence="5 7" id="KW-0472">Membrane</keyword>
<dbReference type="Pfam" id="PF04819">
    <property type="entry name" value="DUF716"/>
    <property type="match status" value="1"/>
</dbReference>
<evidence type="ECO:0000256" key="3">
    <source>
        <dbReference type="ARBA" id="ARBA00022692"/>
    </source>
</evidence>
<feature type="transmembrane region" description="Helical" evidence="7">
    <location>
        <begin position="171"/>
        <end position="193"/>
    </location>
</feature>
<protein>
    <submittedName>
        <fullName evidence="8">Transmembrane protein 45B</fullName>
    </submittedName>
</protein>
<keyword evidence="3 7" id="KW-0812">Transmembrane</keyword>
<evidence type="ECO:0000256" key="5">
    <source>
        <dbReference type="ARBA" id="ARBA00023136"/>
    </source>
</evidence>
<feature type="transmembrane region" description="Helical" evidence="7">
    <location>
        <begin position="32"/>
        <end position="50"/>
    </location>
</feature>
<feature type="non-terminal residue" evidence="8">
    <location>
        <position position="1"/>
    </location>
</feature>
<feature type="region of interest" description="Disordered" evidence="6">
    <location>
        <begin position="299"/>
        <end position="351"/>
    </location>
</feature>
<keyword evidence="4 7" id="KW-1133">Transmembrane helix</keyword>
<sequence length="351" mass="37485">VKPSVLPRLISSSSSPATLPARLPKRLRRQRPAMSGLVAYSVAGLGLVLVGATESLSPLLSPPLPRSFRYLAAAALSSLSLLNSLLSALDALRAPPRRDPLGLALQLDSAAVAALFLLYALAGAAASSPRFRLLLPLPPPLLDLLCLFAFAGEFLLFALQRKDAAGVENRYYDLVLVPVAACAAATALCASRPRSPVPRLARGIGLALQGTWFVQMGFSFFSSAIAHGCSLHQRSRGNYTIKCKGHPEYHRGRAIATLQFDCHLALLVVATLGVYAAVVPRRDHGLPGDRYPKYKPLSEMQKLDHPASSHFTLDSDEDDDEAEEHGGEITLEMQQCGVAPAPGMNGSAHRS</sequence>
<evidence type="ECO:0000256" key="1">
    <source>
        <dbReference type="ARBA" id="ARBA00004141"/>
    </source>
</evidence>
<accession>A0A1D1XDE3</accession>